<protein>
    <recommendedName>
        <fullName evidence="3">serine O-acetyltransferase</fullName>
        <ecNumber evidence="3">2.3.1.30</ecNumber>
    </recommendedName>
</protein>
<dbReference type="GO" id="GO:0005737">
    <property type="term" value="C:cytoplasm"/>
    <property type="evidence" value="ECO:0007669"/>
    <property type="project" value="InterPro"/>
</dbReference>
<evidence type="ECO:0000256" key="5">
    <source>
        <dbReference type="ARBA" id="ARBA00022679"/>
    </source>
</evidence>
<dbReference type="Pfam" id="PF00132">
    <property type="entry name" value="Hexapep"/>
    <property type="match status" value="1"/>
</dbReference>
<evidence type="ECO:0000313" key="9">
    <source>
        <dbReference type="EMBL" id="SVB01604.1"/>
    </source>
</evidence>
<dbReference type="AlphaFoldDB" id="A0A382AJQ9"/>
<dbReference type="UniPathway" id="UPA00136">
    <property type="reaction ID" value="UER00199"/>
</dbReference>
<dbReference type="SUPFAM" id="SSF51161">
    <property type="entry name" value="Trimeric LpxA-like enzymes"/>
    <property type="match status" value="1"/>
</dbReference>
<feature type="non-terminal residue" evidence="9">
    <location>
        <position position="1"/>
    </location>
</feature>
<dbReference type="InterPro" id="IPR042122">
    <property type="entry name" value="Ser_AcTrfase_N_sf"/>
</dbReference>
<reference evidence="9" key="1">
    <citation type="submission" date="2018-05" db="EMBL/GenBank/DDBJ databases">
        <authorList>
            <person name="Lanie J.A."/>
            <person name="Ng W.-L."/>
            <person name="Kazmierczak K.M."/>
            <person name="Andrzejewski T.M."/>
            <person name="Davidsen T.M."/>
            <person name="Wayne K.J."/>
            <person name="Tettelin H."/>
            <person name="Glass J.I."/>
            <person name="Rusch D."/>
            <person name="Podicherti R."/>
            <person name="Tsui H.-C.T."/>
            <person name="Winkler M.E."/>
        </authorList>
    </citation>
    <scope>NUCLEOTIDE SEQUENCE</scope>
</reference>
<dbReference type="FunFam" id="2.160.10.10:FF:000007">
    <property type="entry name" value="Serine acetyltransferase"/>
    <property type="match status" value="1"/>
</dbReference>
<comment type="similarity">
    <text evidence="2">Belongs to the transferase hexapeptide repeat family.</text>
</comment>
<dbReference type="EMBL" id="UINC01025647">
    <property type="protein sequence ID" value="SVB01604.1"/>
    <property type="molecule type" value="Genomic_DNA"/>
</dbReference>
<accession>A0A382AJQ9</accession>
<dbReference type="InterPro" id="IPR053376">
    <property type="entry name" value="Serine_acetyltransferase"/>
</dbReference>
<dbReference type="GO" id="GO:0009001">
    <property type="term" value="F:serine O-acetyltransferase activity"/>
    <property type="evidence" value="ECO:0007669"/>
    <property type="project" value="UniProtKB-EC"/>
</dbReference>
<keyword evidence="6" id="KW-0012">Acyltransferase</keyword>
<dbReference type="Gene3D" id="2.160.10.10">
    <property type="entry name" value="Hexapeptide repeat proteins"/>
    <property type="match status" value="1"/>
</dbReference>
<evidence type="ECO:0000256" key="4">
    <source>
        <dbReference type="ARBA" id="ARBA00022605"/>
    </source>
</evidence>
<dbReference type="GO" id="GO:0006535">
    <property type="term" value="P:cysteine biosynthetic process from serine"/>
    <property type="evidence" value="ECO:0007669"/>
    <property type="project" value="InterPro"/>
</dbReference>
<sequence>VNKKTYGNDLWNIIIKETEILKSSDPELEDFLEKNIFSFDNLFDSVTNILTNKLSDKKDSVNSLRESISIALSSEIIQLSIEEDINSVFEKDPACRFYCQPLLFFKGFQALQAHRVANHYWKKKIGTSLFIQSKVSELFNIDIHPGAKIGKGIMIDHASGLVIGETAEIGDDCSIFHGVSLGGIGSEVYDRHPKVGKNVLLAANSTILGNIKIGDNVKIGAGSVVINDIPENS</sequence>
<feature type="domain" description="Serine acetyltransferase N-terminal" evidence="8">
    <location>
        <begin position="10"/>
        <end position="113"/>
    </location>
</feature>
<feature type="non-terminal residue" evidence="9">
    <location>
        <position position="233"/>
    </location>
</feature>
<dbReference type="NCBIfam" id="NF041874">
    <property type="entry name" value="EPS_EpsC"/>
    <property type="match status" value="1"/>
</dbReference>
<dbReference type="InterPro" id="IPR011004">
    <property type="entry name" value="Trimer_LpxA-like_sf"/>
</dbReference>
<dbReference type="SMART" id="SM00971">
    <property type="entry name" value="SATase_N"/>
    <property type="match status" value="1"/>
</dbReference>
<dbReference type="PANTHER" id="PTHR42811">
    <property type="entry name" value="SERINE ACETYLTRANSFERASE"/>
    <property type="match status" value="1"/>
</dbReference>
<dbReference type="Pfam" id="PF06426">
    <property type="entry name" value="SATase_N"/>
    <property type="match status" value="1"/>
</dbReference>
<dbReference type="Gene3D" id="1.10.3130.10">
    <property type="entry name" value="serine acetyltransferase, domain 1"/>
    <property type="match status" value="1"/>
</dbReference>
<dbReference type="InterPro" id="IPR010493">
    <property type="entry name" value="Ser_AcTrfase_N"/>
</dbReference>
<dbReference type="InterPro" id="IPR018357">
    <property type="entry name" value="Hexapep_transf_CS"/>
</dbReference>
<evidence type="ECO:0000256" key="6">
    <source>
        <dbReference type="ARBA" id="ARBA00023315"/>
    </source>
</evidence>
<evidence type="ECO:0000256" key="7">
    <source>
        <dbReference type="ARBA" id="ARBA00049486"/>
    </source>
</evidence>
<evidence type="ECO:0000256" key="3">
    <source>
        <dbReference type="ARBA" id="ARBA00013266"/>
    </source>
</evidence>
<keyword evidence="5" id="KW-0808">Transferase</keyword>
<proteinExistence type="inferred from homology"/>
<evidence type="ECO:0000256" key="2">
    <source>
        <dbReference type="ARBA" id="ARBA00007274"/>
    </source>
</evidence>
<gene>
    <name evidence="9" type="ORF">METZ01_LOCUS154458</name>
</gene>
<evidence type="ECO:0000256" key="1">
    <source>
        <dbReference type="ARBA" id="ARBA00004876"/>
    </source>
</evidence>
<comment type="catalytic activity">
    <reaction evidence="7">
        <text>L-serine + acetyl-CoA = O-acetyl-L-serine + CoA</text>
        <dbReference type="Rhea" id="RHEA:24560"/>
        <dbReference type="ChEBI" id="CHEBI:33384"/>
        <dbReference type="ChEBI" id="CHEBI:57287"/>
        <dbReference type="ChEBI" id="CHEBI:57288"/>
        <dbReference type="ChEBI" id="CHEBI:58340"/>
        <dbReference type="EC" id="2.3.1.30"/>
    </reaction>
</comment>
<name>A0A382AJQ9_9ZZZZ</name>
<dbReference type="CDD" id="cd03354">
    <property type="entry name" value="LbH_SAT"/>
    <property type="match status" value="1"/>
</dbReference>
<organism evidence="9">
    <name type="scientific">marine metagenome</name>
    <dbReference type="NCBI Taxonomy" id="408172"/>
    <lineage>
        <taxon>unclassified sequences</taxon>
        <taxon>metagenomes</taxon>
        <taxon>ecological metagenomes</taxon>
    </lineage>
</organism>
<comment type="pathway">
    <text evidence="1">Amino-acid biosynthesis; L-cysteine biosynthesis; L-cysteine from L-serine: step 1/2.</text>
</comment>
<dbReference type="PROSITE" id="PS00101">
    <property type="entry name" value="HEXAPEP_TRANSFERASES"/>
    <property type="match status" value="1"/>
</dbReference>
<dbReference type="InterPro" id="IPR045304">
    <property type="entry name" value="LbH_SAT"/>
</dbReference>
<dbReference type="EC" id="2.3.1.30" evidence="3"/>
<dbReference type="InterPro" id="IPR001451">
    <property type="entry name" value="Hexapep"/>
</dbReference>
<keyword evidence="4" id="KW-0028">Amino-acid biosynthesis</keyword>
<evidence type="ECO:0000259" key="8">
    <source>
        <dbReference type="SMART" id="SM00971"/>
    </source>
</evidence>